<feature type="compositionally biased region" description="Basic and acidic residues" evidence="6">
    <location>
        <begin position="330"/>
        <end position="339"/>
    </location>
</feature>
<dbReference type="PANTHER" id="PTHR33048:SF47">
    <property type="entry name" value="INTEGRAL MEMBRANE PROTEIN-RELATED"/>
    <property type="match status" value="1"/>
</dbReference>
<feature type="domain" description="Rhodopsin" evidence="8">
    <location>
        <begin position="43"/>
        <end position="289"/>
    </location>
</feature>
<dbReference type="InterPro" id="IPR049326">
    <property type="entry name" value="Rhodopsin_dom_fungi"/>
</dbReference>
<keyword evidence="10" id="KW-1185">Reference proteome</keyword>
<feature type="transmembrane region" description="Helical" evidence="7">
    <location>
        <begin position="24"/>
        <end position="47"/>
    </location>
</feature>
<dbReference type="PANTHER" id="PTHR33048">
    <property type="entry name" value="PTH11-LIKE INTEGRAL MEMBRANE PROTEIN (AFU_ORTHOLOGUE AFUA_5G11245)"/>
    <property type="match status" value="1"/>
</dbReference>
<feature type="transmembrane region" description="Helical" evidence="7">
    <location>
        <begin position="265"/>
        <end position="288"/>
    </location>
</feature>
<dbReference type="InterPro" id="IPR052337">
    <property type="entry name" value="SAT4-like"/>
</dbReference>
<evidence type="ECO:0000256" key="4">
    <source>
        <dbReference type="ARBA" id="ARBA00023136"/>
    </source>
</evidence>
<evidence type="ECO:0000256" key="6">
    <source>
        <dbReference type="SAM" id="MobiDB-lite"/>
    </source>
</evidence>
<evidence type="ECO:0000256" key="2">
    <source>
        <dbReference type="ARBA" id="ARBA00022692"/>
    </source>
</evidence>
<name>A0A9P8W1P9_9HYPO</name>
<keyword evidence="4 7" id="KW-0472">Membrane</keyword>
<accession>A0A9P8W1P9</accession>
<dbReference type="GO" id="GO:0016020">
    <property type="term" value="C:membrane"/>
    <property type="evidence" value="ECO:0007669"/>
    <property type="project" value="UniProtKB-SubCell"/>
</dbReference>
<comment type="caution">
    <text evidence="9">The sequence shown here is derived from an EMBL/GenBank/DDBJ whole genome shotgun (WGS) entry which is preliminary data.</text>
</comment>
<evidence type="ECO:0000256" key="1">
    <source>
        <dbReference type="ARBA" id="ARBA00004141"/>
    </source>
</evidence>
<evidence type="ECO:0000256" key="7">
    <source>
        <dbReference type="SAM" id="Phobius"/>
    </source>
</evidence>
<protein>
    <recommendedName>
        <fullName evidence="8">Rhodopsin domain-containing protein</fullName>
    </recommendedName>
</protein>
<evidence type="ECO:0000256" key="5">
    <source>
        <dbReference type="ARBA" id="ARBA00038359"/>
    </source>
</evidence>
<reference evidence="9 10" key="1">
    <citation type="journal article" date="2021" name="Nat. Commun.">
        <title>Genetic determinants of endophytism in the Arabidopsis root mycobiome.</title>
        <authorList>
            <person name="Mesny F."/>
            <person name="Miyauchi S."/>
            <person name="Thiergart T."/>
            <person name="Pickel B."/>
            <person name="Atanasova L."/>
            <person name="Karlsson M."/>
            <person name="Huettel B."/>
            <person name="Barry K.W."/>
            <person name="Haridas S."/>
            <person name="Chen C."/>
            <person name="Bauer D."/>
            <person name="Andreopoulos W."/>
            <person name="Pangilinan J."/>
            <person name="LaButti K."/>
            <person name="Riley R."/>
            <person name="Lipzen A."/>
            <person name="Clum A."/>
            <person name="Drula E."/>
            <person name="Henrissat B."/>
            <person name="Kohler A."/>
            <person name="Grigoriev I.V."/>
            <person name="Martin F.M."/>
            <person name="Hacquard S."/>
        </authorList>
    </citation>
    <scope>NUCLEOTIDE SEQUENCE [LARGE SCALE GENOMIC DNA]</scope>
    <source>
        <strain evidence="9 10">MPI-CAGE-CH-0241</strain>
    </source>
</reference>
<evidence type="ECO:0000313" key="10">
    <source>
        <dbReference type="Proteomes" id="UP000777438"/>
    </source>
</evidence>
<dbReference type="OrthoDB" id="444631at2759"/>
<feature type="transmembrane region" description="Helical" evidence="7">
    <location>
        <begin position="146"/>
        <end position="167"/>
    </location>
</feature>
<feature type="transmembrane region" description="Helical" evidence="7">
    <location>
        <begin position="111"/>
        <end position="134"/>
    </location>
</feature>
<gene>
    <name evidence="9" type="ORF">B0T10DRAFT_563044</name>
</gene>
<feature type="transmembrane region" description="Helical" evidence="7">
    <location>
        <begin position="227"/>
        <end position="245"/>
    </location>
</feature>
<proteinExistence type="inferred from homology"/>
<evidence type="ECO:0000259" key="8">
    <source>
        <dbReference type="Pfam" id="PF20684"/>
    </source>
</evidence>
<comment type="subcellular location">
    <subcellularLocation>
        <location evidence="1">Membrane</location>
        <topology evidence="1">Multi-pass membrane protein</topology>
    </subcellularLocation>
</comment>
<dbReference type="AlphaFoldDB" id="A0A9P8W1P9"/>
<comment type="similarity">
    <text evidence="5">Belongs to the SAT4 family.</text>
</comment>
<keyword evidence="2 7" id="KW-0812">Transmembrane</keyword>
<feature type="transmembrane region" description="Helical" evidence="7">
    <location>
        <begin position="59"/>
        <end position="80"/>
    </location>
</feature>
<feature type="region of interest" description="Disordered" evidence="6">
    <location>
        <begin position="319"/>
        <end position="342"/>
    </location>
</feature>
<dbReference type="EMBL" id="JAGPYM010000015">
    <property type="protein sequence ID" value="KAH6886808.1"/>
    <property type="molecule type" value="Genomic_DNA"/>
</dbReference>
<keyword evidence="3 7" id="KW-1133">Transmembrane helix</keyword>
<evidence type="ECO:0000256" key="3">
    <source>
        <dbReference type="ARBA" id="ARBA00022989"/>
    </source>
</evidence>
<dbReference type="Proteomes" id="UP000777438">
    <property type="component" value="Unassembled WGS sequence"/>
</dbReference>
<sequence length="354" mass="38443">MGESKHHPSHGPPPTVPYDGPGEVPILIVAWSLVGIALSAVAARLYLRLKIQKRKLLASDYFILVALVSGTVVSASSTVLGELGALDPDVGSDMSGFAGDPEDIPEIFKVFWLNLIPVLLTQYFSKGALLLMYLNVFAAFMPKRRIMLWVTIVYHGLACVASILVLLCICQPLHTLWHMRPGATCSLVQAVIIFRVTWTLNIFADLLVLILPCLILPELTVQRSLKVAVYFLFALGLATISFAILRFTCVTMSLVGVAVPMSTPMLWGTLECNMGLVIACLPGLAPYLSMSSGKAKEQQMPELKSARLDNHPHDAESLQVGTVSDLGTEDGSRRGRSERSASTAGLVWRDLSNV</sequence>
<evidence type="ECO:0000313" key="9">
    <source>
        <dbReference type="EMBL" id="KAH6886808.1"/>
    </source>
</evidence>
<organism evidence="9 10">
    <name type="scientific">Thelonectria olida</name>
    <dbReference type="NCBI Taxonomy" id="1576542"/>
    <lineage>
        <taxon>Eukaryota</taxon>
        <taxon>Fungi</taxon>
        <taxon>Dikarya</taxon>
        <taxon>Ascomycota</taxon>
        <taxon>Pezizomycotina</taxon>
        <taxon>Sordariomycetes</taxon>
        <taxon>Hypocreomycetidae</taxon>
        <taxon>Hypocreales</taxon>
        <taxon>Nectriaceae</taxon>
        <taxon>Thelonectria</taxon>
    </lineage>
</organism>
<feature type="transmembrane region" description="Helical" evidence="7">
    <location>
        <begin position="187"/>
        <end position="215"/>
    </location>
</feature>
<dbReference type="Pfam" id="PF20684">
    <property type="entry name" value="Fung_rhodopsin"/>
    <property type="match status" value="1"/>
</dbReference>